<evidence type="ECO:0000313" key="3">
    <source>
        <dbReference type="Proteomes" id="UP001345963"/>
    </source>
</evidence>
<dbReference type="EMBL" id="JAHUTI010063464">
    <property type="protein sequence ID" value="MED6253020.1"/>
    <property type="molecule type" value="Genomic_DNA"/>
</dbReference>
<reference evidence="2 3" key="1">
    <citation type="submission" date="2021-07" db="EMBL/GenBank/DDBJ databases">
        <authorList>
            <person name="Palmer J.M."/>
        </authorList>
    </citation>
    <scope>NUCLEOTIDE SEQUENCE [LARGE SCALE GENOMIC DNA]</scope>
    <source>
        <strain evidence="2 3">AT_MEX2019</strain>
        <tissue evidence="2">Muscle</tissue>
    </source>
</reference>
<feature type="compositionally biased region" description="Polar residues" evidence="1">
    <location>
        <begin position="44"/>
        <end position="54"/>
    </location>
</feature>
<feature type="region of interest" description="Disordered" evidence="1">
    <location>
        <begin position="1"/>
        <end position="128"/>
    </location>
</feature>
<sequence>MHPGPPGPLTLATCPPGPKPPGPSQDHSLGATHPRNPRAHPRPTQEQNGQQANNRCLPALAPQKRRMQPPDVTSESHQSPTLVGPQSPVPGPPVITTQGQPRCPKPRYPPYQQQRPTGRSQRFPTPTR</sequence>
<organism evidence="2 3">
    <name type="scientific">Ataeniobius toweri</name>
    <dbReference type="NCBI Taxonomy" id="208326"/>
    <lineage>
        <taxon>Eukaryota</taxon>
        <taxon>Metazoa</taxon>
        <taxon>Chordata</taxon>
        <taxon>Craniata</taxon>
        <taxon>Vertebrata</taxon>
        <taxon>Euteleostomi</taxon>
        <taxon>Actinopterygii</taxon>
        <taxon>Neopterygii</taxon>
        <taxon>Teleostei</taxon>
        <taxon>Neoteleostei</taxon>
        <taxon>Acanthomorphata</taxon>
        <taxon>Ovalentaria</taxon>
        <taxon>Atherinomorphae</taxon>
        <taxon>Cyprinodontiformes</taxon>
        <taxon>Goodeidae</taxon>
        <taxon>Ataeniobius</taxon>
    </lineage>
</organism>
<keyword evidence="3" id="KW-1185">Reference proteome</keyword>
<protein>
    <submittedName>
        <fullName evidence="2">Uncharacterized protein</fullName>
    </submittedName>
</protein>
<evidence type="ECO:0000256" key="1">
    <source>
        <dbReference type="SAM" id="MobiDB-lite"/>
    </source>
</evidence>
<accession>A0ABU7BTR0</accession>
<feature type="compositionally biased region" description="Polar residues" evidence="1">
    <location>
        <begin position="71"/>
        <end position="81"/>
    </location>
</feature>
<name>A0ABU7BTR0_9TELE</name>
<evidence type="ECO:0000313" key="2">
    <source>
        <dbReference type="EMBL" id="MED6253020.1"/>
    </source>
</evidence>
<proteinExistence type="predicted"/>
<comment type="caution">
    <text evidence="2">The sequence shown here is derived from an EMBL/GenBank/DDBJ whole genome shotgun (WGS) entry which is preliminary data.</text>
</comment>
<dbReference type="Proteomes" id="UP001345963">
    <property type="component" value="Unassembled WGS sequence"/>
</dbReference>
<gene>
    <name evidence="2" type="ORF">ATANTOWER_020889</name>
</gene>
<feature type="compositionally biased region" description="Polar residues" evidence="1">
    <location>
        <begin position="117"/>
        <end position="128"/>
    </location>
</feature>